<evidence type="ECO:0000256" key="1">
    <source>
        <dbReference type="SAM" id="Phobius"/>
    </source>
</evidence>
<dbReference type="RefSeq" id="WP_031391105.1">
    <property type="nucleotide sequence ID" value="NZ_JPNB01000002.1"/>
</dbReference>
<accession>A0A4R1R6T7</accession>
<evidence type="ECO:0000259" key="2">
    <source>
        <dbReference type="SMART" id="SM01324"/>
    </source>
</evidence>
<reference evidence="3 4" key="1">
    <citation type="submission" date="2019-03" db="EMBL/GenBank/DDBJ databases">
        <title>Genomic Encyclopedia of Type Strains, Phase IV (KMG-IV): sequencing the most valuable type-strain genomes for metagenomic binning, comparative biology and taxonomic classification.</title>
        <authorList>
            <person name="Goeker M."/>
        </authorList>
    </citation>
    <scope>NUCLEOTIDE SEQUENCE [LARGE SCALE GENOMIC DNA]</scope>
    <source>
        <strain evidence="3 4">DSM 100556</strain>
    </source>
</reference>
<name>A0A4R1R6T7_9FIRM</name>
<comment type="caution">
    <text evidence="3">The sequence shown here is derived from an EMBL/GenBank/DDBJ whole genome shotgun (WGS) entry which is preliminary data.</text>
</comment>
<keyword evidence="1" id="KW-1133">Transmembrane helix</keyword>
<dbReference type="Pfam" id="PF13308">
    <property type="entry name" value="YARHG"/>
    <property type="match status" value="1"/>
</dbReference>
<keyword evidence="4" id="KW-1185">Reference proteome</keyword>
<dbReference type="AlphaFoldDB" id="A0A4R1R6T7"/>
<dbReference type="Gene3D" id="1.20.58.1690">
    <property type="match status" value="1"/>
</dbReference>
<dbReference type="Proteomes" id="UP000295718">
    <property type="component" value="Unassembled WGS sequence"/>
</dbReference>
<dbReference type="InterPro" id="IPR025582">
    <property type="entry name" value="YARHG_dom"/>
</dbReference>
<dbReference type="STRING" id="1469948.GCA_000732725_02424"/>
<feature type="domain" description="YARHG" evidence="2">
    <location>
        <begin position="137"/>
        <end position="225"/>
    </location>
</feature>
<evidence type="ECO:0000313" key="3">
    <source>
        <dbReference type="EMBL" id="TCL61248.1"/>
    </source>
</evidence>
<protein>
    <submittedName>
        <fullName evidence="3">YARHG domain-containing protein</fullName>
    </submittedName>
</protein>
<dbReference type="EMBL" id="SLUO01000001">
    <property type="protein sequence ID" value="TCL61248.1"/>
    <property type="molecule type" value="Genomic_DNA"/>
</dbReference>
<sequence>MYCEKCGTIIESNNQPCPRCGYSGQPIEATSYTHQASSDKSPVNFQIPDQKKWNPLVNIIAGILIAVFLLATVGIILLTEVKFTAYEQGSGTANKAETTIGKEVIADFVKEVNVVLGVNTNSNTEQMENEISGEADTEFIFQDSNSRFLEEDEIRALSKENIRYARNEIYARLGREFSDEQLQEYFNEKSWYAPKYSVKEFDSLGDSVFNEYELYNKNLISKIEKEMGY</sequence>
<organism evidence="3 4">
    <name type="scientific">Kineothrix alysoides</name>
    <dbReference type="NCBI Taxonomy" id="1469948"/>
    <lineage>
        <taxon>Bacteria</taxon>
        <taxon>Bacillati</taxon>
        <taxon>Bacillota</taxon>
        <taxon>Clostridia</taxon>
        <taxon>Lachnospirales</taxon>
        <taxon>Lachnospiraceae</taxon>
        <taxon>Kineothrix</taxon>
    </lineage>
</organism>
<dbReference type="SMART" id="SM01324">
    <property type="entry name" value="YARHG"/>
    <property type="match status" value="1"/>
</dbReference>
<gene>
    <name evidence="3" type="ORF">EDD76_101346</name>
</gene>
<dbReference type="OrthoDB" id="517663at2"/>
<dbReference type="InterPro" id="IPR038434">
    <property type="entry name" value="YARHG_sf"/>
</dbReference>
<keyword evidence="1" id="KW-0472">Membrane</keyword>
<proteinExistence type="predicted"/>
<evidence type="ECO:0000313" key="4">
    <source>
        <dbReference type="Proteomes" id="UP000295718"/>
    </source>
</evidence>
<feature type="transmembrane region" description="Helical" evidence="1">
    <location>
        <begin position="56"/>
        <end position="78"/>
    </location>
</feature>
<keyword evidence="1" id="KW-0812">Transmembrane</keyword>